<dbReference type="InterPro" id="IPR027450">
    <property type="entry name" value="AlkB-like"/>
</dbReference>
<dbReference type="InterPro" id="IPR037151">
    <property type="entry name" value="AlkB-like_sf"/>
</dbReference>
<dbReference type="GO" id="GO:0016491">
    <property type="term" value="F:oxidoreductase activity"/>
    <property type="evidence" value="ECO:0007669"/>
    <property type="project" value="TreeGrafter"/>
</dbReference>
<dbReference type="GO" id="GO:0032451">
    <property type="term" value="F:demethylase activity"/>
    <property type="evidence" value="ECO:0007669"/>
    <property type="project" value="TreeGrafter"/>
</dbReference>
<dbReference type="Pfam" id="PF13532">
    <property type="entry name" value="2OG-FeII_Oxy_2"/>
    <property type="match status" value="1"/>
</dbReference>
<evidence type="ECO:0000259" key="1">
    <source>
        <dbReference type="PROSITE" id="PS51471"/>
    </source>
</evidence>
<dbReference type="InterPro" id="IPR032857">
    <property type="entry name" value="ALKBH4"/>
</dbReference>
<organism evidence="2">
    <name type="scientific">Klebsiella pneumoniae</name>
    <dbReference type="NCBI Taxonomy" id="573"/>
    <lineage>
        <taxon>Bacteria</taxon>
        <taxon>Pseudomonadati</taxon>
        <taxon>Pseudomonadota</taxon>
        <taxon>Gammaproteobacteria</taxon>
        <taxon>Enterobacterales</taxon>
        <taxon>Enterobacteriaceae</taxon>
        <taxon>Klebsiella/Raoultella group</taxon>
        <taxon>Klebsiella</taxon>
        <taxon>Klebsiella pneumoniae complex</taxon>
    </lineage>
</organism>
<gene>
    <name evidence="2" type="ORF">ETE62_06810</name>
</gene>
<evidence type="ECO:0000313" key="2">
    <source>
        <dbReference type="EMBL" id="TCX00382.1"/>
    </source>
</evidence>
<dbReference type="Gene3D" id="2.60.120.590">
    <property type="entry name" value="Alpha-ketoglutarate-dependent dioxygenase AlkB-like"/>
    <property type="match status" value="1"/>
</dbReference>
<dbReference type="EMBL" id="SDCA01000006">
    <property type="protein sequence ID" value="TCX00382.1"/>
    <property type="molecule type" value="Genomic_DNA"/>
</dbReference>
<reference evidence="2" key="1">
    <citation type="submission" date="2019-01" db="EMBL/GenBank/DDBJ databases">
        <authorList>
            <person name="Lista F."/>
            <person name="Anselmo A."/>
        </authorList>
    </citation>
    <scope>NUCLEOTIDE SEQUENCE</scope>
    <source>
        <strain evidence="2">22S</strain>
    </source>
</reference>
<protein>
    <submittedName>
        <fullName evidence="2">2OG-Fe(II) oxygenase</fullName>
    </submittedName>
</protein>
<dbReference type="GO" id="GO:0070988">
    <property type="term" value="P:demethylation"/>
    <property type="evidence" value="ECO:0007669"/>
    <property type="project" value="InterPro"/>
</dbReference>
<proteinExistence type="predicted"/>
<dbReference type="PANTHER" id="PTHR12463">
    <property type="entry name" value="OXYGENASE-RELATED"/>
    <property type="match status" value="1"/>
</dbReference>
<sequence>MQFDLFADEALPSIPGLIYQADFLTPEEEKGLLEIIATLPLMPARYKEYESKVRILSFGGLNDFNTHTVKPSPALDARLVPLRNRVADWLKIEHGAISHLLVTEYLSGTQLGWHRDVPVYETIVGISLGNPATIRFRPWPPDVLTSHRKVSLEVMPRSIYKLDGEARWGWQHAVPPVKYPRWSITLRVNRAKPGR</sequence>
<dbReference type="RefSeq" id="WP_032414932.1">
    <property type="nucleotide sequence ID" value="NZ_AP024568.1"/>
</dbReference>
<comment type="caution">
    <text evidence="2">The sequence shown here is derived from an EMBL/GenBank/DDBJ whole genome shotgun (WGS) entry which is preliminary data.</text>
</comment>
<accession>A0A483FUE8</accession>
<name>A0A483FUE8_KLEPN</name>
<dbReference type="SUPFAM" id="SSF51197">
    <property type="entry name" value="Clavaminate synthase-like"/>
    <property type="match status" value="1"/>
</dbReference>
<dbReference type="PANTHER" id="PTHR12463:SF1">
    <property type="entry name" value="2-OXOGLUTARATE AND FE-DEPENDENT OXYGENASE FAMILY PROTEIN"/>
    <property type="match status" value="1"/>
</dbReference>
<dbReference type="AlphaFoldDB" id="A0A483FUE8"/>
<feature type="domain" description="Fe2OG dioxygenase" evidence="1">
    <location>
        <begin position="96"/>
        <end position="190"/>
    </location>
</feature>
<dbReference type="InterPro" id="IPR005123">
    <property type="entry name" value="Oxoglu/Fe-dep_dioxygenase_dom"/>
</dbReference>
<dbReference type="PROSITE" id="PS51471">
    <property type="entry name" value="FE2OG_OXY"/>
    <property type="match status" value="1"/>
</dbReference>